<evidence type="ECO:0000313" key="3">
    <source>
        <dbReference type="Proteomes" id="UP000242519"/>
    </source>
</evidence>
<name>A0A218ZEP7_9HELO</name>
<evidence type="ECO:0000259" key="1">
    <source>
        <dbReference type="PROSITE" id="PS50181"/>
    </source>
</evidence>
<dbReference type="SUPFAM" id="SSF81383">
    <property type="entry name" value="F-box domain"/>
    <property type="match status" value="1"/>
</dbReference>
<dbReference type="InterPro" id="IPR032675">
    <property type="entry name" value="LRR_dom_sf"/>
</dbReference>
<reference evidence="2 3" key="1">
    <citation type="submission" date="2017-04" db="EMBL/GenBank/DDBJ databases">
        <title>Draft genome sequence of Marssonina coronaria NL1: causal agent of apple blotch.</title>
        <authorList>
            <person name="Cheng Q."/>
        </authorList>
    </citation>
    <scope>NUCLEOTIDE SEQUENCE [LARGE SCALE GENOMIC DNA]</scope>
    <source>
        <strain evidence="2 3">NL1</strain>
    </source>
</reference>
<keyword evidence="3" id="KW-1185">Reference proteome</keyword>
<dbReference type="AlphaFoldDB" id="A0A218ZEP7"/>
<dbReference type="InParanoid" id="A0A218ZEP7"/>
<dbReference type="CDD" id="cd09917">
    <property type="entry name" value="F-box_SF"/>
    <property type="match status" value="1"/>
</dbReference>
<gene>
    <name evidence="2" type="ORF">B2J93_9270</name>
</gene>
<dbReference type="PROSITE" id="PS50181">
    <property type="entry name" value="FBOX"/>
    <property type="match status" value="1"/>
</dbReference>
<dbReference type="EMBL" id="MZNU01000046">
    <property type="protein sequence ID" value="OWP06497.1"/>
    <property type="molecule type" value="Genomic_DNA"/>
</dbReference>
<dbReference type="Gene3D" id="3.80.10.10">
    <property type="entry name" value="Ribonuclease Inhibitor"/>
    <property type="match status" value="1"/>
</dbReference>
<comment type="caution">
    <text evidence="2">The sequence shown here is derived from an EMBL/GenBank/DDBJ whole genome shotgun (WGS) entry which is preliminary data.</text>
</comment>
<sequence length="595" mass="68394">MSSDNGLQVGNRSLKLRSLPHLPNELWDQIFNPLELRDIQAVRLATKRWTDIASRHLFKPTFVFRRDRKDIERFEKVMDNPSMLAGVTALRFETGQMGIFCVASRLGELYSLQRNLLETMEAGAYNSSAEEAVARVDSRMEAASSEYSIWNIKVHSAGQDFKDSSRLAKILQSITALKKIHITRTSTCWVGDSLLDAWTAGTHNSYFKKSNEELASLFKGIKDKGQSLEEFKHDQIPVTFFSSPILGITLQPLSHLRTLHMTFGATQTPMKVFWISLGSVLRSMQALEDLRFGFSFTDIGLGLAHAGIWNSRNDVRYWYVPLWMILASHTWPNLKKLKLEGMVFCETGLSELLERHADTLKELDLSGLALWQGSFKGLFRRLRNSLHLDSCHIWGILRGLQTRNEAWYIVPRKPVFYSENELWPPRYAAYMDECYQKYLPSLNPCKREGLGKMLEEFLISDGPWPMKDEDTLAPYLAQQPCRAASYTAEELEQRWNLDVVLEKGFGDWDRGWGVLGDINPLTREEILEKYSDRTQYDWFGFNKAGYDENGTHHTNAVVPHWPNLDNPLHEATARRKILRLIKDQIPRLRDVEIGA</sequence>
<dbReference type="SUPFAM" id="SSF52047">
    <property type="entry name" value="RNI-like"/>
    <property type="match status" value="1"/>
</dbReference>
<accession>A0A218ZEP7</accession>
<evidence type="ECO:0000313" key="2">
    <source>
        <dbReference type="EMBL" id="OWP06497.1"/>
    </source>
</evidence>
<dbReference type="OrthoDB" id="5422579at2759"/>
<feature type="domain" description="F-box" evidence="1">
    <location>
        <begin position="16"/>
        <end position="67"/>
    </location>
</feature>
<dbReference type="Proteomes" id="UP000242519">
    <property type="component" value="Unassembled WGS sequence"/>
</dbReference>
<protein>
    <recommendedName>
        <fullName evidence="1">F-box domain-containing protein</fullName>
    </recommendedName>
</protein>
<dbReference type="InterPro" id="IPR036047">
    <property type="entry name" value="F-box-like_dom_sf"/>
</dbReference>
<organism evidence="2 3">
    <name type="scientific">Diplocarpon coronariae</name>
    <dbReference type="NCBI Taxonomy" id="2795749"/>
    <lineage>
        <taxon>Eukaryota</taxon>
        <taxon>Fungi</taxon>
        <taxon>Dikarya</taxon>
        <taxon>Ascomycota</taxon>
        <taxon>Pezizomycotina</taxon>
        <taxon>Leotiomycetes</taxon>
        <taxon>Helotiales</taxon>
        <taxon>Drepanopezizaceae</taxon>
        <taxon>Diplocarpon</taxon>
    </lineage>
</organism>
<dbReference type="InterPro" id="IPR001810">
    <property type="entry name" value="F-box_dom"/>
</dbReference>
<proteinExistence type="predicted"/>